<dbReference type="SUPFAM" id="SSF82866">
    <property type="entry name" value="Multidrug efflux transporter AcrB transmembrane domain"/>
    <property type="match status" value="2"/>
</dbReference>
<feature type="transmembrane region" description="Helical" evidence="6">
    <location>
        <begin position="301"/>
        <end position="322"/>
    </location>
</feature>
<evidence type="ECO:0000313" key="9">
    <source>
        <dbReference type="EMBL" id="KDR35409.1"/>
    </source>
</evidence>
<dbReference type="InterPro" id="IPR004869">
    <property type="entry name" value="MMPL_dom"/>
</dbReference>
<feature type="transmembrane region" description="Helical" evidence="6">
    <location>
        <begin position="838"/>
        <end position="857"/>
    </location>
</feature>
<gene>
    <name evidence="9" type="ORF">BG57_29755</name>
    <name evidence="8" type="ORF">GCM10010985_44520</name>
</gene>
<dbReference type="STRING" id="1071679.BG57_29755"/>
<feature type="transmembrane region" description="Helical" evidence="6">
    <location>
        <begin position="372"/>
        <end position="395"/>
    </location>
</feature>
<feature type="transmembrane region" description="Helical" evidence="6">
    <location>
        <begin position="275"/>
        <end position="294"/>
    </location>
</feature>
<dbReference type="NCBIfam" id="TIGR03480">
    <property type="entry name" value="HpnN"/>
    <property type="match status" value="1"/>
</dbReference>
<dbReference type="Proteomes" id="UP000027439">
    <property type="component" value="Unassembled WGS sequence"/>
</dbReference>
<feature type="transmembrane region" description="Helical" evidence="6">
    <location>
        <begin position="806"/>
        <end position="826"/>
    </location>
</feature>
<dbReference type="Pfam" id="PF03176">
    <property type="entry name" value="MMPL"/>
    <property type="match status" value="2"/>
</dbReference>
<dbReference type="AlphaFoldDB" id="A0A069P673"/>
<reference evidence="8" key="1">
    <citation type="journal article" date="2014" name="Int. J. Syst. Evol. Microbiol.">
        <title>Complete genome of a new Firmicutes species belonging to the dominant human colonic microbiota ('Ruminococcus bicirculans') reveals two chromosomes and a selective capacity to utilize plant glucans.</title>
        <authorList>
            <consortium name="NISC Comparative Sequencing Program"/>
            <person name="Wegmann U."/>
            <person name="Louis P."/>
            <person name="Goesmann A."/>
            <person name="Henrissat B."/>
            <person name="Duncan S.H."/>
            <person name="Flint H.J."/>
        </authorList>
    </citation>
    <scope>NUCLEOTIDE SEQUENCE</scope>
    <source>
        <strain evidence="8">CGMCC 1.11013</strain>
    </source>
</reference>
<keyword evidence="4 6" id="KW-1133">Transmembrane helix</keyword>
<dbReference type="Proteomes" id="UP000597138">
    <property type="component" value="Unassembled WGS sequence"/>
</dbReference>
<dbReference type="PROSITE" id="PS50156">
    <property type="entry name" value="SSD"/>
    <property type="match status" value="1"/>
</dbReference>
<evidence type="ECO:0000313" key="8">
    <source>
        <dbReference type="EMBL" id="GGD85040.1"/>
    </source>
</evidence>
<evidence type="ECO:0000256" key="2">
    <source>
        <dbReference type="ARBA" id="ARBA00022475"/>
    </source>
</evidence>
<keyword evidence="5 6" id="KW-0472">Membrane</keyword>
<reference evidence="8" key="4">
    <citation type="submission" date="2024-05" db="EMBL/GenBank/DDBJ databases">
        <authorList>
            <person name="Sun Q."/>
            <person name="Zhou Y."/>
        </authorList>
    </citation>
    <scope>NUCLEOTIDE SEQUENCE</scope>
    <source>
        <strain evidence="8">CGMCC 1.11013</strain>
    </source>
</reference>
<dbReference type="InterPro" id="IPR000731">
    <property type="entry name" value="SSD"/>
</dbReference>
<accession>A0A069P673</accession>
<dbReference type="PANTHER" id="PTHR33406:SF13">
    <property type="entry name" value="MEMBRANE PROTEIN YDFJ"/>
    <property type="match status" value="1"/>
</dbReference>
<dbReference type="Gene3D" id="1.20.1640.10">
    <property type="entry name" value="Multidrug efflux transporter AcrB transmembrane domain"/>
    <property type="match status" value="2"/>
</dbReference>
<proteinExistence type="predicted"/>
<feature type="transmembrane region" description="Helical" evidence="6">
    <location>
        <begin position="328"/>
        <end position="351"/>
    </location>
</feature>
<feature type="transmembrane region" description="Helical" evidence="6">
    <location>
        <begin position="747"/>
        <end position="768"/>
    </location>
</feature>
<comment type="subcellular location">
    <subcellularLocation>
        <location evidence="1">Cell membrane</location>
        <topology evidence="1">Multi-pass membrane protein</topology>
    </subcellularLocation>
</comment>
<dbReference type="PANTHER" id="PTHR33406">
    <property type="entry name" value="MEMBRANE PROTEIN MJ1562-RELATED"/>
    <property type="match status" value="1"/>
</dbReference>
<dbReference type="InterPro" id="IPR050545">
    <property type="entry name" value="Mycobact_MmpL"/>
</dbReference>
<dbReference type="eggNOG" id="COG4258">
    <property type="taxonomic scope" value="Bacteria"/>
</dbReference>
<comment type="caution">
    <text evidence="9">The sequence shown here is derived from an EMBL/GenBank/DDBJ whole genome shotgun (WGS) entry which is preliminary data.</text>
</comment>
<dbReference type="RefSeq" id="WP_035962898.1">
    <property type="nucleotide sequence ID" value="NZ_BMEG01000008.1"/>
</dbReference>
<feature type="transmembrane region" description="Helical" evidence="6">
    <location>
        <begin position="18"/>
        <end position="37"/>
    </location>
</feature>
<evidence type="ECO:0000256" key="6">
    <source>
        <dbReference type="SAM" id="Phobius"/>
    </source>
</evidence>
<evidence type="ECO:0000256" key="1">
    <source>
        <dbReference type="ARBA" id="ARBA00004651"/>
    </source>
</evidence>
<evidence type="ECO:0000256" key="5">
    <source>
        <dbReference type="ARBA" id="ARBA00023136"/>
    </source>
</evidence>
<evidence type="ECO:0000313" key="10">
    <source>
        <dbReference type="Proteomes" id="UP000027439"/>
    </source>
</evidence>
<evidence type="ECO:0000313" key="11">
    <source>
        <dbReference type="Proteomes" id="UP000597138"/>
    </source>
</evidence>
<feature type="transmembrane region" description="Helical" evidence="6">
    <location>
        <begin position="721"/>
        <end position="740"/>
    </location>
</feature>
<dbReference type="EMBL" id="JFHE01000007">
    <property type="protein sequence ID" value="KDR35409.1"/>
    <property type="molecule type" value="Genomic_DNA"/>
</dbReference>
<evidence type="ECO:0000259" key="7">
    <source>
        <dbReference type="PROSITE" id="PS50156"/>
    </source>
</evidence>
<protein>
    <submittedName>
        <fullName evidence="9">RND transporter</fullName>
    </submittedName>
</protein>
<evidence type="ECO:0000256" key="4">
    <source>
        <dbReference type="ARBA" id="ARBA00022989"/>
    </source>
</evidence>
<dbReference type="OrthoDB" id="7067407at2"/>
<keyword evidence="11" id="KW-1185">Reference proteome</keyword>
<reference evidence="9 10" key="2">
    <citation type="submission" date="2014-03" db="EMBL/GenBank/DDBJ databases">
        <title>Draft Genome Sequences of Four Burkholderia Strains.</title>
        <authorList>
            <person name="Liu X.Y."/>
            <person name="Li C.X."/>
            <person name="Xu J.H."/>
        </authorList>
    </citation>
    <scope>NUCLEOTIDE SEQUENCE [LARGE SCALE GENOMIC DNA]</scope>
    <source>
        <strain evidence="9 10">R27</strain>
    </source>
</reference>
<keyword evidence="2" id="KW-1003">Cell membrane</keyword>
<reference evidence="11" key="3">
    <citation type="journal article" date="2019" name="Int. J. Syst. Evol. Microbiol.">
        <title>The Global Catalogue of Microorganisms (GCM) 10K type strain sequencing project: providing services to taxonomists for standard genome sequencing and annotation.</title>
        <authorList>
            <consortium name="The Broad Institute Genomics Platform"/>
            <consortium name="The Broad Institute Genome Sequencing Center for Infectious Disease"/>
            <person name="Wu L."/>
            <person name="Ma J."/>
        </authorList>
    </citation>
    <scope>NUCLEOTIDE SEQUENCE [LARGE SCALE GENOMIC DNA]</scope>
    <source>
        <strain evidence="11">CGMCC 1.11013</strain>
    </source>
</reference>
<organism evidence="9 10">
    <name type="scientific">Caballeronia grimmiae</name>
    <dbReference type="NCBI Taxonomy" id="1071679"/>
    <lineage>
        <taxon>Bacteria</taxon>
        <taxon>Pseudomonadati</taxon>
        <taxon>Pseudomonadota</taxon>
        <taxon>Betaproteobacteria</taxon>
        <taxon>Burkholderiales</taxon>
        <taxon>Burkholderiaceae</taxon>
        <taxon>Caballeronia</taxon>
    </lineage>
</organism>
<keyword evidence="3 6" id="KW-0812">Transmembrane</keyword>
<dbReference type="InterPro" id="IPR017841">
    <property type="entry name" value="Hopanoid_biosynth_HpnN"/>
</dbReference>
<feature type="transmembrane region" description="Helical" evidence="6">
    <location>
        <begin position="774"/>
        <end position="794"/>
    </location>
</feature>
<feature type="transmembrane region" description="Helical" evidence="6">
    <location>
        <begin position="401"/>
        <end position="424"/>
    </location>
</feature>
<sequence>MLTSNITRFVTLAIRRPAWIIAVSILLGVLSTIYVVHHFRISTDVSQLIETEPEWAARSKAIEAAFPQRGATLLIVVEAPAREFADAAASELAAALAKEPARFKQVSEPEGGAFFEHNGLLYLPTNKVEEVTKQLVQARPLINTLAHDPTLTGLAQTLNTTLNVPLMLGQVNLGQMAGLLGHSADVLDRVLAGQPAAFSWRDLADPSKKSGPGRAFVTVVPELDFNALKAAAGTSDEIRAVAARIGIDKKYGATLHLTGAQPLADEEFASVQDGAVLNGVLTFLVVLMILWVALRSKRMILAVFITLFVGLSITAALGLMMVHALNMISVAFMVLFVGLGVDFGIQFGVKYREERHRHKRLDVSLAETARHVAVPLTLAAAATAASFFSFLPTAYRGVSELGLIAGVGMFVAYLTNMTLLPALIKVFAPPGEAKAPGFPLLAPVDEFLDRHRKPVLIGTLVIVIGALPLLAYLRFDFNPLHLKDPHTESMATLISLADSPEAAVNDVAVLAPSLAEADRIAAKLEKLPEVERATTLSSLIPADQPKKLALIKAAADQLLPALDQPVASPVTDAVRVATLKRVSNQLSLAADEHPGAGAAEAKHLSQTLARLAQADAAARDRAEHAMAEPLRLALAQLRALLQPTEITRETLPPSMVENWVTANGQALVNVSPKAPPGVDRNDDTLLARFADAVVKAEPNAIGGPISVRHSAEVIIKAFEHAALYSLIAITVLLWIALRRFGDVLRTLVPLLVSAVVTLELCVVFRMPLNFANIIALPLMLGVGVAFKIYFVMAWRSGQTRLLQSSLTHAVMFSAATTATAFGSLWFSHHPGTSSMGRLLALSLFCTLIGAVVFQPVLMGKPRKVRAAERAKLRASQRHDNLRGIEE</sequence>
<evidence type="ECO:0000256" key="3">
    <source>
        <dbReference type="ARBA" id="ARBA00022692"/>
    </source>
</evidence>
<dbReference type="EMBL" id="BMEG01000008">
    <property type="protein sequence ID" value="GGD85040.1"/>
    <property type="molecule type" value="Genomic_DNA"/>
</dbReference>
<feature type="domain" description="SSD" evidence="7">
    <location>
        <begin position="300"/>
        <end position="426"/>
    </location>
</feature>
<name>A0A069P673_9BURK</name>
<dbReference type="GO" id="GO:0005886">
    <property type="term" value="C:plasma membrane"/>
    <property type="evidence" value="ECO:0007669"/>
    <property type="project" value="UniProtKB-SubCell"/>
</dbReference>
<feature type="transmembrane region" description="Helical" evidence="6">
    <location>
        <begin position="455"/>
        <end position="475"/>
    </location>
</feature>